<evidence type="ECO:0000313" key="2">
    <source>
        <dbReference type="Proteomes" id="UP001359559"/>
    </source>
</evidence>
<proteinExistence type="predicted"/>
<evidence type="ECO:0000313" key="1">
    <source>
        <dbReference type="EMBL" id="KAK7263260.1"/>
    </source>
</evidence>
<gene>
    <name evidence="1" type="ORF">RJT34_30847</name>
</gene>
<name>A0AAN9I4F6_CLITE</name>
<keyword evidence="2" id="KW-1185">Reference proteome</keyword>
<accession>A0AAN9I4F6</accession>
<sequence>MDVIGIYYLFFSDALQIMATKVKDEIAISSCVHGPYSIPKCLEVLTGTPWLAGEQFGHAVELLHDEQNRMVVMSLKHNKLRLLDWIRYKYARAAQKKPCRSDCFSHVKH</sequence>
<dbReference type="AlphaFoldDB" id="A0AAN9I4F6"/>
<reference evidence="1 2" key="1">
    <citation type="submission" date="2024-01" db="EMBL/GenBank/DDBJ databases">
        <title>The genomes of 5 underutilized Papilionoideae crops provide insights into root nodulation and disease resistance.</title>
        <authorList>
            <person name="Yuan L."/>
        </authorList>
    </citation>
    <scope>NUCLEOTIDE SEQUENCE [LARGE SCALE GENOMIC DNA]</scope>
    <source>
        <strain evidence="1">LY-2023</strain>
        <tissue evidence="1">Leaf</tissue>
    </source>
</reference>
<comment type="caution">
    <text evidence="1">The sequence shown here is derived from an EMBL/GenBank/DDBJ whole genome shotgun (WGS) entry which is preliminary data.</text>
</comment>
<protein>
    <submittedName>
        <fullName evidence="1">Uncharacterized protein</fullName>
    </submittedName>
</protein>
<dbReference type="EMBL" id="JAYKXN010000008">
    <property type="protein sequence ID" value="KAK7263260.1"/>
    <property type="molecule type" value="Genomic_DNA"/>
</dbReference>
<dbReference type="Proteomes" id="UP001359559">
    <property type="component" value="Unassembled WGS sequence"/>
</dbReference>
<organism evidence="1 2">
    <name type="scientific">Clitoria ternatea</name>
    <name type="common">Butterfly pea</name>
    <dbReference type="NCBI Taxonomy" id="43366"/>
    <lineage>
        <taxon>Eukaryota</taxon>
        <taxon>Viridiplantae</taxon>
        <taxon>Streptophyta</taxon>
        <taxon>Embryophyta</taxon>
        <taxon>Tracheophyta</taxon>
        <taxon>Spermatophyta</taxon>
        <taxon>Magnoliopsida</taxon>
        <taxon>eudicotyledons</taxon>
        <taxon>Gunneridae</taxon>
        <taxon>Pentapetalae</taxon>
        <taxon>rosids</taxon>
        <taxon>fabids</taxon>
        <taxon>Fabales</taxon>
        <taxon>Fabaceae</taxon>
        <taxon>Papilionoideae</taxon>
        <taxon>50 kb inversion clade</taxon>
        <taxon>NPAAA clade</taxon>
        <taxon>indigoferoid/millettioid clade</taxon>
        <taxon>Phaseoleae</taxon>
        <taxon>Clitoria</taxon>
    </lineage>
</organism>